<proteinExistence type="predicted"/>
<protein>
    <submittedName>
        <fullName evidence="1">Uncharacterized protein</fullName>
    </submittedName>
</protein>
<gene>
    <name evidence="1" type="ORF">MILVUS5_LOCUS38184</name>
</gene>
<organism evidence="1 2">
    <name type="scientific">Trifolium pratense</name>
    <name type="common">Red clover</name>
    <dbReference type="NCBI Taxonomy" id="57577"/>
    <lineage>
        <taxon>Eukaryota</taxon>
        <taxon>Viridiplantae</taxon>
        <taxon>Streptophyta</taxon>
        <taxon>Embryophyta</taxon>
        <taxon>Tracheophyta</taxon>
        <taxon>Spermatophyta</taxon>
        <taxon>Magnoliopsida</taxon>
        <taxon>eudicotyledons</taxon>
        <taxon>Gunneridae</taxon>
        <taxon>Pentapetalae</taxon>
        <taxon>rosids</taxon>
        <taxon>fabids</taxon>
        <taxon>Fabales</taxon>
        <taxon>Fabaceae</taxon>
        <taxon>Papilionoideae</taxon>
        <taxon>50 kb inversion clade</taxon>
        <taxon>NPAAA clade</taxon>
        <taxon>Hologalegina</taxon>
        <taxon>IRL clade</taxon>
        <taxon>Trifolieae</taxon>
        <taxon>Trifolium</taxon>
    </lineage>
</organism>
<evidence type="ECO:0000313" key="2">
    <source>
        <dbReference type="Proteomes" id="UP001177021"/>
    </source>
</evidence>
<evidence type="ECO:0000313" key="1">
    <source>
        <dbReference type="EMBL" id="CAJ2675063.1"/>
    </source>
</evidence>
<sequence length="112" mass="13370">MSVVYKLILALISKQFVTCLFYRNNYYGNEKVKNMFLSNPHYNTALNLFVTSIFYDHYYHSYLSLVCGFEYCYLFFMYLSFPKLLLILYFNRKCQNSGKHCLTFLVSHSVVV</sequence>
<dbReference type="Proteomes" id="UP001177021">
    <property type="component" value="Unassembled WGS sequence"/>
</dbReference>
<accession>A0ACB0M392</accession>
<keyword evidence="2" id="KW-1185">Reference proteome</keyword>
<comment type="caution">
    <text evidence="1">The sequence shown here is derived from an EMBL/GenBank/DDBJ whole genome shotgun (WGS) entry which is preliminary data.</text>
</comment>
<dbReference type="EMBL" id="CASHSV030000716">
    <property type="protein sequence ID" value="CAJ2675063.1"/>
    <property type="molecule type" value="Genomic_DNA"/>
</dbReference>
<name>A0ACB0M392_TRIPR</name>
<reference evidence="1" key="1">
    <citation type="submission" date="2023-10" db="EMBL/GenBank/DDBJ databases">
        <authorList>
            <person name="Rodriguez Cubillos JULIANA M."/>
            <person name="De Vega J."/>
        </authorList>
    </citation>
    <scope>NUCLEOTIDE SEQUENCE</scope>
</reference>